<keyword evidence="2" id="KW-1185">Reference proteome</keyword>
<reference evidence="1 2" key="1">
    <citation type="submission" date="2023-07" db="EMBL/GenBank/DDBJ databases">
        <title>Sorghum-associated microbial communities from plants grown in Nebraska, USA.</title>
        <authorList>
            <person name="Schachtman D."/>
        </authorList>
    </citation>
    <scope>NUCLEOTIDE SEQUENCE [LARGE SCALE GENOMIC DNA]</scope>
    <source>
        <strain evidence="1 2">BE198</strain>
    </source>
</reference>
<accession>A0ABU1WAC0</accession>
<sequence length="199" mass="21346">MATGRSGPMEREVAAVFTTLEAVHSDYVGMFDMVRRAIVAGEPVRDIAQTLLLRSPEEASERTAVLAHTRLLLADMFGSDAYPFLRAVSAYFVALPLSGEGQVASALQRAMEQAQRTGDDSLHARAEIARSTHASLRCLQEQWEAVCREHAKLEAIPETTAAPAAADDAVAAITPLMAAAVGARMPLRSGREFLADALL</sequence>
<dbReference type="Proteomes" id="UP001251524">
    <property type="component" value="Unassembled WGS sequence"/>
</dbReference>
<name>A0ABU1WAC0_9GAMM</name>
<dbReference type="RefSeq" id="WP_310060260.1">
    <property type="nucleotide sequence ID" value="NZ_JAVDVY010000001.1"/>
</dbReference>
<proteinExistence type="predicted"/>
<organism evidence="1 2">
    <name type="scientific">Lysobacter niastensis</name>
    <dbReference type="NCBI Taxonomy" id="380629"/>
    <lineage>
        <taxon>Bacteria</taxon>
        <taxon>Pseudomonadati</taxon>
        <taxon>Pseudomonadota</taxon>
        <taxon>Gammaproteobacteria</taxon>
        <taxon>Lysobacterales</taxon>
        <taxon>Lysobacteraceae</taxon>
        <taxon>Lysobacter</taxon>
    </lineage>
</organism>
<evidence type="ECO:0000313" key="1">
    <source>
        <dbReference type="EMBL" id="MDR7134280.1"/>
    </source>
</evidence>
<comment type="caution">
    <text evidence="1">The sequence shown here is derived from an EMBL/GenBank/DDBJ whole genome shotgun (WGS) entry which is preliminary data.</text>
</comment>
<dbReference type="EMBL" id="JAVDVY010000001">
    <property type="protein sequence ID" value="MDR7134280.1"/>
    <property type="molecule type" value="Genomic_DNA"/>
</dbReference>
<protein>
    <submittedName>
        <fullName evidence="1">Uncharacterized protein</fullName>
    </submittedName>
</protein>
<gene>
    <name evidence="1" type="ORF">J2X06_001464</name>
</gene>
<evidence type="ECO:0000313" key="2">
    <source>
        <dbReference type="Proteomes" id="UP001251524"/>
    </source>
</evidence>